<organism evidence="2 3">
    <name type="scientific">Hypothenemus hampei</name>
    <name type="common">Coffee berry borer</name>
    <dbReference type="NCBI Taxonomy" id="57062"/>
    <lineage>
        <taxon>Eukaryota</taxon>
        <taxon>Metazoa</taxon>
        <taxon>Ecdysozoa</taxon>
        <taxon>Arthropoda</taxon>
        <taxon>Hexapoda</taxon>
        <taxon>Insecta</taxon>
        <taxon>Pterygota</taxon>
        <taxon>Neoptera</taxon>
        <taxon>Endopterygota</taxon>
        <taxon>Coleoptera</taxon>
        <taxon>Polyphaga</taxon>
        <taxon>Cucujiformia</taxon>
        <taxon>Curculionidae</taxon>
        <taxon>Scolytinae</taxon>
        <taxon>Hypothenemus</taxon>
    </lineage>
</organism>
<evidence type="ECO:0000256" key="1">
    <source>
        <dbReference type="SAM" id="SignalP"/>
    </source>
</evidence>
<dbReference type="Pfam" id="PF06585">
    <property type="entry name" value="JHBP"/>
    <property type="match status" value="1"/>
</dbReference>
<protein>
    <submittedName>
        <fullName evidence="2">Uncharacterized protein</fullName>
    </submittedName>
</protein>
<evidence type="ECO:0000313" key="3">
    <source>
        <dbReference type="Proteomes" id="UP001566132"/>
    </source>
</evidence>
<comment type="caution">
    <text evidence="2">The sequence shown here is derived from an EMBL/GenBank/DDBJ whole genome shotgun (WGS) entry which is preliminary data.</text>
</comment>
<gene>
    <name evidence="2" type="ORF">ABEB36_002643</name>
</gene>
<dbReference type="InterPro" id="IPR038606">
    <property type="entry name" value="To_sf"/>
</dbReference>
<keyword evidence="3" id="KW-1185">Reference proteome</keyword>
<dbReference type="AlphaFoldDB" id="A0ABD1F6L1"/>
<sequence>MRFNAYLLSILPLLGLVFVTATENIYSDSPRGDFISDLINETIVELLKNISDPISIDNLNLTFTNESFNGFLNISKFNLLGIKNLVATNLTVQNLLTLDVVMQIPSIQLNTHYDMDLEVLKLIPLYGDGTLSVTLDSLNLHIAATLVNIVPITLDNLTVGFTMTNAEFFISNLLNNTDFSTLVNDVLNKNVVNFINSNQDLISNVLGPILQDIVNSIFNGNSTIALDKQVLLNQLELYQ</sequence>
<accession>A0ABD1F6L1</accession>
<feature type="signal peptide" evidence="1">
    <location>
        <begin position="1"/>
        <end position="21"/>
    </location>
</feature>
<dbReference type="EMBL" id="JBDJPC010000002">
    <property type="protein sequence ID" value="KAL1513205.1"/>
    <property type="molecule type" value="Genomic_DNA"/>
</dbReference>
<evidence type="ECO:0000313" key="2">
    <source>
        <dbReference type="EMBL" id="KAL1513205.1"/>
    </source>
</evidence>
<name>A0ABD1F6L1_HYPHA</name>
<reference evidence="2 3" key="1">
    <citation type="submission" date="2024-05" db="EMBL/GenBank/DDBJ databases">
        <title>Genetic variation in Jamaican populations of the coffee berry borer (Hypothenemus hampei).</title>
        <authorList>
            <person name="Errbii M."/>
            <person name="Myrie A."/>
        </authorList>
    </citation>
    <scope>NUCLEOTIDE SEQUENCE [LARGE SCALE GENOMIC DNA]</scope>
    <source>
        <strain evidence="2">JA-Hopewell-2020-01-JO</strain>
        <tissue evidence="2">Whole body</tissue>
    </source>
</reference>
<dbReference type="PANTHER" id="PTHR11008:SF29">
    <property type="entry name" value="IP17226P"/>
    <property type="match status" value="1"/>
</dbReference>
<dbReference type="SMART" id="SM00700">
    <property type="entry name" value="JHBP"/>
    <property type="match status" value="1"/>
</dbReference>
<dbReference type="Gene3D" id="3.15.10.30">
    <property type="entry name" value="Haemolymph juvenile hormone binding protein"/>
    <property type="match status" value="1"/>
</dbReference>
<feature type="chain" id="PRO_5044882164" evidence="1">
    <location>
        <begin position="22"/>
        <end position="239"/>
    </location>
</feature>
<dbReference type="InterPro" id="IPR010562">
    <property type="entry name" value="Haemolymph_juvenile_hormone-bd"/>
</dbReference>
<proteinExistence type="predicted"/>
<dbReference type="PANTHER" id="PTHR11008">
    <property type="entry name" value="PROTEIN TAKEOUT-LIKE PROTEIN"/>
    <property type="match status" value="1"/>
</dbReference>
<dbReference type="Proteomes" id="UP001566132">
    <property type="component" value="Unassembled WGS sequence"/>
</dbReference>
<keyword evidence="1" id="KW-0732">Signal</keyword>